<organism evidence="2 3">
    <name type="scientific">Carya illinoinensis</name>
    <name type="common">Pecan</name>
    <dbReference type="NCBI Taxonomy" id="32201"/>
    <lineage>
        <taxon>Eukaryota</taxon>
        <taxon>Viridiplantae</taxon>
        <taxon>Streptophyta</taxon>
        <taxon>Embryophyta</taxon>
        <taxon>Tracheophyta</taxon>
        <taxon>Spermatophyta</taxon>
        <taxon>Magnoliopsida</taxon>
        <taxon>eudicotyledons</taxon>
        <taxon>Gunneridae</taxon>
        <taxon>Pentapetalae</taxon>
        <taxon>rosids</taxon>
        <taxon>fabids</taxon>
        <taxon>Fagales</taxon>
        <taxon>Juglandaceae</taxon>
        <taxon>Carya</taxon>
    </lineage>
</organism>
<dbReference type="InterPro" id="IPR003676">
    <property type="entry name" value="SAUR_fam"/>
</dbReference>
<keyword evidence="3" id="KW-1185">Reference proteome</keyword>
<dbReference type="Pfam" id="PF02519">
    <property type="entry name" value="Auxin_inducible"/>
    <property type="match status" value="1"/>
</dbReference>
<dbReference type="EMBL" id="CM031824">
    <property type="protein sequence ID" value="KAG6625731.1"/>
    <property type="molecule type" value="Genomic_DNA"/>
</dbReference>
<accession>A0A8T1N797</accession>
<reference evidence="2" key="1">
    <citation type="submission" date="2020-12" db="EMBL/GenBank/DDBJ databases">
        <title>WGS assembly of Carya illinoinensis cv. Pawnee.</title>
        <authorList>
            <person name="Platts A."/>
            <person name="Shu S."/>
            <person name="Wright S."/>
            <person name="Barry K."/>
            <person name="Edger P."/>
            <person name="Pires J.C."/>
            <person name="Schmutz J."/>
        </authorList>
    </citation>
    <scope>NUCLEOTIDE SEQUENCE</scope>
    <source>
        <tissue evidence="2">Leaf</tissue>
    </source>
</reference>
<dbReference type="Proteomes" id="UP000811609">
    <property type="component" value="Chromosome 16"/>
</dbReference>
<dbReference type="PANTHER" id="PTHR31374">
    <property type="entry name" value="AUXIN-INDUCED PROTEIN-LIKE-RELATED"/>
    <property type="match status" value="1"/>
</dbReference>
<sequence length="97" mass="11091">MIFESILFQCRRVFAKMATKNDNEEGTKRAPKGHFVVYVGKELKRFVIPLSFLKHPIFQQLLQKAADEYGFNSHRSIVLPCDQLTFSTVTHFLASGA</sequence>
<evidence type="ECO:0008006" key="4">
    <source>
        <dbReference type="Google" id="ProtNLM"/>
    </source>
</evidence>
<proteinExistence type="inferred from homology"/>
<name>A0A8T1N797_CARIL</name>
<evidence type="ECO:0000313" key="2">
    <source>
        <dbReference type="EMBL" id="KAG6625731.1"/>
    </source>
</evidence>
<dbReference type="PANTHER" id="PTHR31374:SF423">
    <property type="entry name" value="SAUR-LIKE AUXIN-RESPONSIVE PROTEIN FAMILY"/>
    <property type="match status" value="1"/>
</dbReference>
<dbReference type="GO" id="GO:0009733">
    <property type="term" value="P:response to auxin"/>
    <property type="evidence" value="ECO:0007669"/>
    <property type="project" value="InterPro"/>
</dbReference>
<evidence type="ECO:0000256" key="1">
    <source>
        <dbReference type="ARBA" id="ARBA00006974"/>
    </source>
</evidence>
<protein>
    <recommendedName>
        <fullName evidence="4">Small auxin up regulated protein</fullName>
    </recommendedName>
</protein>
<evidence type="ECO:0000313" key="3">
    <source>
        <dbReference type="Proteomes" id="UP000811609"/>
    </source>
</evidence>
<comment type="similarity">
    <text evidence="1">Belongs to the ARG7 family.</text>
</comment>
<gene>
    <name evidence="2" type="ORF">CIPAW_16G119000</name>
</gene>
<dbReference type="OrthoDB" id="1897212at2759"/>
<dbReference type="AlphaFoldDB" id="A0A8T1N797"/>
<comment type="caution">
    <text evidence="2">The sequence shown here is derived from an EMBL/GenBank/DDBJ whole genome shotgun (WGS) entry which is preliminary data.</text>
</comment>